<dbReference type="Proteomes" id="UP001249851">
    <property type="component" value="Unassembled WGS sequence"/>
</dbReference>
<name>A0AAD9R7D0_ACRCE</name>
<feature type="region of interest" description="Disordered" evidence="1">
    <location>
        <begin position="96"/>
        <end position="143"/>
    </location>
</feature>
<feature type="compositionally biased region" description="Polar residues" evidence="1">
    <location>
        <begin position="1"/>
        <end position="16"/>
    </location>
</feature>
<feature type="region of interest" description="Disordered" evidence="1">
    <location>
        <begin position="1"/>
        <end position="54"/>
    </location>
</feature>
<evidence type="ECO:0000256" key="1">
    <source>
        <dbReference type="SAM" id="MobiDB-lite"/>
    </source>
</evidence>
<sequence length="143" mass="16082">MNPITSSIAASCSRLNVSPRSSPRGSPRSSPRSSPNVVRRPPFLDIPNDVKRRDSKEIQDYKKELYHTTSKAYHAKKTGNRKTPEINVGKVKIREEKQKPAKRLLEEAVHATTADRKRKTSNAKRSGTSKDFHSKKGKNCAIM</sequence>
<organism evidence="2 3">
    <name type="scientific">Acropora cervicornis</name>
    <name type="common">Staghorn coral</name>
    <dbReference type="NCBI Taxonomy" id="6130"/>
    <lineage>
        <taxon>Eukaryota</taxon>
        <taxon>Metazoa</taxon>
        <taxon>Cnidaria</taxon>
        <taxon>Anthozoa</taxon>
        <taxon>Hexacorallia</taxon>
        <taxon>Scleractinia</taxon>
        <taxon>Astrocoeniina</taxon>
        <taxon>Acroporidae</taxon>
        <taxon>Acropora</taxon>
    </lineage>
</organism>
<dbReference type="AlphaFoldDB" id="A0AAD9R7D0"/>
<comment type="caution">
    <text evidence="2">The sequence shown here is derived from an EMBL/GenBank/DDBJ whole genome shotgun (WGS) entry which is preliminary data.</text>
</comment>
<proteinExistence type="predicted"/>
<dbReference type="EMBL" id="JARQWQ010000001">
    <property type="protein sequence ID" value="KAK2574395.1"/>
    <property type="molecule type" value="Genomic_DNA"/>
</dbReference>
<feature type="compositionally biased region" description="Low complexity" evidence="1">
    <location>
        <begin position="17"/>
        <end position="41"/>
    </location>
</feature>
<protein>
    <submittedName>
        <fullName evidence="2">Uncharacterized protein</fullName>
    </submittedName>
</protein>
<keyword evidence="3" id="KW-1185">Reference proteome</keyword>
<gene>
    <name evidence="2" type="ORF">P5673_000555</name>
</gene>
<evidence type="ECO:0000313" key="2">
    <source>
        <dbReference type="EMBL" id="KAK2574395.1"/>
    </source>
</evidence>
<evidence type="ECO:0000313" key="3">
    <source>
        <dbReference type="Proteomes" id="UP001249851"/>
    </source>
</evidence>
<reference evidence="2" key="2">
    <citation type="journal article" date="2023" name="Science">
        <title>Genomic signatures of disease resistance in endangered staghorn corals.</title>
        <authorList>
            <person name="Vollmer S.V."/>
            <person name="Selwyn J.D."/>
            <person name="Despard B.A."/>
            <person name="Roesel C.L."/>
        </authorList>
    </citation>
    <scope>NUCLEOTIDE SEQUENCE</scope>
    <source>
        <strain evidence="2">K2</strain>
    </source>
</reference>
<reference evidence="2" key="1">
    <citation type="journal article" date="2023" name="G3 (Bethesda)">
        <title>Whole genome assembly and annotation of the endangered Caribbean coral Acropora cervicornis.</title>
        <authorList>
            <person name="Selwyn J.D."/>
            <person name="Vollmer S.V."/>
        </authorList>
    </citation>
    <scope>NUCLEOTIDE SEQUENCE</scope>
    <source>
        <strain evidence="2">K2</strain>
    </source>
</reference>
<accession>A0AAD9R7D0</accession>
<feature type="compositionally biased region" description="Basic and acidic residues" evidence="1">
    <location>
        <begin position="96"/>
        <end position="115"/>
    </location>
</feature>